<organism evidence="2 3">
    <name type="scientific">Pinctada imbricata</name>
    <name type="common">Atlantic pearl-oyster</name>
    <name type="synonym">Pinctada martensii</name>
    <dbReference type="NCBI Taxonomy" id="66713"/>
    <lineage>
        <taxon>Eukaryota</taxon>
        <taxon>Metazoa</taxon>
        <taxon>Spiralia</taxon>
        <taxon>Lophotrochozoa</taxon>
        <taxon>Mollusca</taxon>
        <taxon>Bivalvia</taxon>
        <taxon>Autobranchia</taxon>
        <taxon>Pteriomorphia</taxon>
        <taxon>Pterioida</taxon>
        <taxon>Pterioidea</taxon>
        <taxon>Pteriidae</taxon>
        <taxon>Pinctada</taxon>
    </lineage>
</organism>
<name>A0AA88XP82_PINIB</name>
<keyword evidence="3" id="KW-1185">Reference proteome</keyword>
<evidence type="ECO:0000313" key="2">
    <source>
        <dbReference type="EMBL" id="KAK3089138.1"/>
    </source>
</evidence>
<feature type="compositionally biased region" description="Polar residues" evidence="1">
    <location>
        <begin position="118"/>
        <end position="143"/>
    </location>
</feature>
<evidence type="ECO:0000256" key="1">
    <source>
        <dbReference type="SAM" id="MobiDB-lite"/>
    </source>
</evidence>
<gene>
    <name evidence="2" type="ORF">FSP39_001170</name>
</gene>
<dbReference type="Proteomes" id="UP001186944">
    <property type="component" value="Unassembled WGS sequence"/>
</dbReference>
<feature type="compositionally biased region" description="Low complexity" evidence="1">
    <location>
        <begin position="69"/>
        <end position="88"/>
    </location>
</feature>
<dbReference type="AlphaFoldDB" id="A0AA88XP82"/>
<protein>
    <submittedName>
        <fullName evidence="2">Uncharacterized protein</fullName>
    </submittedName>
</protein>
<reference evidence="2" key="1">
    <citation type="submission" date="2019-08" db="EMBL/GenBank/DDBJ databases">
        <title>The improved chromosome-level genome for the pearl oyster Pinctada fucata martensii using PacBio sequencing and Hi-C.</title>
        <authorList>
            <person name="Zheng Z."/>
        </authorList>
    </citation>
    <scope>NUCLEOTIDE SEQUENCE</scope>
    <source>
        <strain evidence="2">ZZ-2019</strain>
        <tissue evidence="2">Adductor muscle</tissue>
    </source>
</reference>
<comment type="caution">
    <text evidence="2">The sequence shown here is derived from an EMBL/GenBank/DDBJ whole genome shotgun (WGS) entry which is preliminary data.</text>
</comment>
<proteinExistence type="predicted"/>
<sequence>MNILTADSLLDELIREFDDYVDKRDVSPTVPGSSTRPIMTSQHPTSHTGSSISHNPSSKSPGVTSTNKPHTSTKNPHTSTNNPHTSHTGGTASHKPSGSPKVTATHKPTSAIPGGTATGQPKTKPSTSNPTGSPTQHRSTLYPPQTYPTEEKIKYYNSTGGHTTSKSAGKSTTPGMEKSSTMTATSKPSVTATQPNPVFPSRVPWVNSPQFTCPVFERILFQYFRGFPKLDDISENTQTTPGEFEPIFKKALSIYENIRKPVLVIDNLVEEVAQAMLARRMRCPATKYQQTLTFVLRREAKRAISSNTESLREQIHSLIQGSKDSRTLANKLATEVAEIVYENLVKSILREEFKGLDIISNNNSH</sequence>
<feature type="compositionally biased region" description="Polar residues" evidence="1">
    <location>
        <begin position="89"/>
        <end position="108"/>
    </location>
</feature>
<feature type="compositionally biased region" description="Low complexity" evidence="1">
    <location>
        <begin position="50"/>
        <end position="60"/>
    </location>
</feature>
<dbReference type="EMBL" id="VSWD01000010">
    <property type="protein sequence ID" value="KAK3089138.1"/>
    <property type="molecule type" value="Genomic_DNA"/>
</dbReference>
<feature type="region of interest" description="Disordered" evidence="1">
    <location>
        <begin position="23"/>
        <end position="195"/>
    </location>
</feature>
<feature type="compositionally biased region" description="Polar residues" evidence="1">
    <location>
        <begin position="30"/>
        <end position="49"/>
    </location>
</feature>
<feature type="compositionally biased region" description="Polar residues" evidence="1">
    <location>
        <begin position="156"/>
        <end position="195"/>
    </location>
</feature>
<evidence type="ECO:0000313" key="3">
    <source>
        <dbReference type="Proteomes" id="UP001186944"/>
    </source>
</evidence>
<accession>A0AA88XP82</accession>